<feature type="compositionally biased region" description="Basic and acidic residues" evidence="2">
    <location>
        <begin position="60"/>
        <end position="75"/>
    </location>
</feature>
<dbReference type="AlphaFoldDB" id="A0A1U7LNC1"/>
<dbReference type="SUPFAM" id="SSF46689">
    <property type="entry name" value="Homeodomain-like"/>
    <property type="match status" value="1"/>
</dbReference>
<evidence type="ECO:0000313" key="5">
    <source>
        <dbReference type="Proteomes" id="UP000186594"/>
    </source>
</evidence>
<evidence type="ECO:0000256" key="2">
    <source>
        <dbReference type="SAM" id="MobiDB-lite"/>
    </source>
</evidence>
<protein>
    <submittedName>
        <fullName evidence="4">SWIRM domain-containing protein laf1</fullName>
    </submittedName>
</protein>
<dbReference type="FunFam" id="1.10.10.10:FF:000087">
    <property type="entry name" value="Transcriptional adapter 2"/>
    <property type="match status" value="1"/>
</dbReference>
<dbReference type="InterPro" id="IPR036388">
    <property type="entry name" value="WH-like_DNA-bd_sf"/>
</dbReference>
<evidence type="ECO:0000313" key="4">
    <source>
        <dbReference type="EMBL" id="OLL24042.1"/>
    </source>
</evidence>
<dbReference type="Pfam" id="PF04433">
    <property type="entry name" value="SWIRM"/>
    <property type="match status" value="1"/>
</dbReference>
<comment type="caution">
    <text evidence="4">The sequence shown here is derived from an EMBL/GenBank/DDBJ whole genome shotgun (WGS) entry which is preliminary data.</text>
</comment>
<dbReference type="OMA" id="NYFRISR"/>
<proteinExistence type="predicted"/>
<evidence type="ECO:0000256" key="1">
    <source>
        <dbReference type="ARBA" id="ARBA00022853"/>
    </source>
</evidence>
<organism evidence="4 5">
    <name type="scientific">Neolecta irregularis (strain DAH-3)</name>
    <dbReference type="NCBI Taxonomy" id="1198029"/>
    <lineage>
        <taxon>Eukaryota</taxon>
        <taxon>Fungi</taxon>
        <taxon>Dikarya</taxon>
        <taxon>Ascomycota</taxon>
        <taxon>Taphrinomycotina</taxon>
        <taxon>Neolectales</taxon>
        <taxon>Neolectaceae</taxon>
        <taxon>Neolecta</taxon>
    </lineage>
</organism>
<dbReference type="GO" id="GO:1902494">
    <property type="term" value="C:catalytic complex"/>
    <property type="evidence" value="ECO:0007669"/>
    <property type="project" value="UniProtKB-ARBA"/>
</dbReference>
<dbReference type="Gene3D" id="1.10.10.10">
    <property type="entry name" value="Winged helix-like DNA-binding domain superfamily/Winged helix DNA-binding domain"/>
    <property type="match status" value="1"/>
</dbReference>
<sequence length="208" mass="24349">MLRRNRIYIFQTPDGRRQRRLPKSPVATRRLHSRQKDQSQASPSPHRPRTHLASPYTPIRGDDGIERLKEKEATRSDIATTPFEQLPDHTPPISTLNAKGKTLKVEWKGSPVDLSNDPDIAILHPEEVKLAALLRLSVHQYRDCKLRIFWEFYNRRLQSKTFRRTDSQRVCRVDVNKASKLWAAFEKVGWFDEGLWERIDKESMQKPA</sequence>
<dbReference type="PROSITE" id="PS50934">
    <property type="entry name" value="SWIRM"/>
    <property type="match status" value="1"/>
</dbReference>
<feature type="region of interest" description="Disordered" evidence="2">
    <location>
        <begin position="1"/>
        <end position="95"/>
    </location>
</feature>
<dbReference type="GO" id="GO:0000785">
    <property type="term" value="C:chromatin"/>
    <property type="evidence" value="ECO:0007669"/>
    <property type="project" value="UniProtKB-ARBA"/>
</dbReference>
<keyword evidence="5" id="KW-1185">Reference proteome</keyword>
<keyword evidence="1" id="KW-0156">Chromatin regulator</keyword>
<dbReference type="OrthoDB" id="5598695at2759"/>
<accession>A0A1U7LNC1</accession>
<evidence type="ECO:0000259" key="3">
    <source>
        <dbReference type="PROSITE" id="PS50934"/>
    </source>
</evidence>
<dbReference type="Proteomes" id="UP000186594">
    <property type="component" value="Unassembled WGS sequence"/>
</dbReference>
<gene>
    <name evidence="4" type="ORF">NEOLI_005145</name>
</gene>
<dbReference type="STRING" id="1198029.A0A1U7LNC1"/>
<name>A0A1U7LNC1_NEOID</name>
<dbReference type="InterPro" id="IPR009057">
    <property type="entry name" value="Homeodomain-like_sf"/>
</dbReference>
<dbReference type="EMBL" id="LXFE01001016">
    <property type="protein sequence ID" value="OLL24042.1"/>
    <property type="molecule type" value="Genomic_DNA"/>
</dbReference>
<dbReference type="GO" id="GO:0045815">
    <property type="term" value="P:transcription initiation-coupled chromatin remodeling"/>
    <property type="evidence" value="ECO:0007669"/>
    <property type="project" value="UniProtKB-ARBA"/>
</dbReference>
<dbReference type="InterPro" id="IPR007526">
    <property type="entry name" value="SWIRM"/>
</dbReference>
<reference evidence="4 5" key="1">
    <citation type="submission" date="2016-04" db="EMBL/GenBank/DDBJ databases">
        <title>Evolutionary innovation and constraint leading to complex multicellularity in the Ascomycota.</title>
        <authorList>
            <person name="Cisse O."/>
            <person name="Nguyen A."/>
            <person name="Hewitt D.A."/>
            <person name="Jedd G."/>
            <person name="Stajich J.E."/>
        </authorList>
    </citation>
    <scope>NUCLEOTIDE SEQUENCE [LARGE SCALE GENOMIC DNA]</scope>
    <source>
        <strain evidence="4 5">DAH-3</strain>
    </source>
</reference>
<feature type="domain" description="SWIRM" evidence="3">
    <location>
        <begin position="103"/>
        <end position="202"/>
    </location>
</feature>